<dbReference type="Proteomes" id="UP000546642">
    <property type="component" value="Unassembled WGS sequence"/>
</dbReference>
<keyword evidence="5" id="KW-1185">Reference proteome</keyword>
<accession>A0A7W9YIY7</accession>
<keyword evidence="2" id="KW-0378">Hydrolase</keyword>
<proteinExistence type="predicted"/>
<gene>
    <name evidence="4" type="ORF">HNR23_003053</name>
</gene>
<evidence type="ECO:0000313" key="5">
    <source>
        <dbReference type="Proteomes" id="UP000546642"/>
    </source>
</evidence>
<reference evidence="4 5" key="1">
    <citation type="submission" date="2020-08" db="EMBL/GenBank/DDBJ databases">
        <title>Sequencing the genomes of 1000 actinobacteria strains.</title>
        <authorList>
            <person name="Klenk H.-P."/>
        </authorList>
    </citation>
    <scope>NUCLEOTIDE SEQUENCE [LARGE SCALE GENOMIC DNA]</scope>
    <source>
        <strain evidence="4 5">DSM 46659</strain>
    </source>
</reference>
<dbReference type="PANTHER" id="PTHR43808:SF32">
    <property type="entry name" value="ARGE_DAPE-RELATED DEACYLASE"/>
    <property type="match status" value="1"/>
</dbReference>
<dbReference type="InterPro" id="IPR036264">
    <property type="entry name" value="Bact_exopeptidase_dim_dom"/>
</dbReference>
<evidence type="ECO:0000256" key="2">
    <source>
        <dbReference type="ARBA" id="ARBA00022801"/>
    </source>
</evidence>
<keyword evidence="1" id="KW-0479">Metal-binding</keyword>
<dbReference type="EMBL" id="JACHDS010000001">
    <property type="protein sequence ID" value="MBB6172993.1"/>
    <property type="molecule type" value="Genomic_DNA"/>
</dbReference>
<organism evidence="4 5">
    <name type="scientific">Nocardiopsis mwathae</name>
    <dbReference type="NCBI Taxonomy" id="1472723"/>
    <lineage>
        <taxon>Bacteria</taxon>
        <taxon>Bacillati</taxon>
        <taxon>Actinomycetota</taxon>
        <taxon>Actinomycetes</taxon>
        <taxon>Streptosporangiales</taxon>
        <taxon>Nocardiopsidaceae</taxon>
        <taxon>Nocardiopsis</taxon>
    </lineage>
</organism>
<protein>
    <submittedName>
        <fullName evidence="4">Acetylornithine deacetylase/succinyl-diaminopimelate desuccinylase-like protein</fullName>
    </submittedName>
</protein>
<dbReference type="Gene3D" id="3.30.70.360">
    <property type="match status" value="1"/>
</dbReference>
<dbReference type="Gene3D" id="3.40.630.10">
    <property type="entry name" value="Zn peptidases"/>
    <property type="match status" value="1"/>
</dbReference>
<dbReference type="SUPFAM" id="SSF55031">
    <property type="entry name" value="Bacterial exopeptidase dimerisation domain"/>
    <property type="match status" value="1"/>
</dbReference>
<dbReference type="PANTHER" id="PTHR43808">
    <property type="entry name" value="ACETYLORNITHINE DEACETYLASE"/>
    <property type="match status" value="1"/>
</dbReference>
<dbReference type="InterPro" id="IPR050072">
    <property type="entry name" value="Peptidase_M20A"/>
</dbReference>
<dbReference type="SUPFAM" id="SSF53187">
    <property type="entry name" value="Zn-dependent exopeptidases"/>
    <property type="match status" value="1"/>
</dbReference>
<comment type="caution">
    <text evidence="4">The sequence shown here is derived from an EMBL/GenBank/DDBJ whole genome shotgun (WGS) entry which is preliminary data.</text>
</comment>
<evidence type="ECO:0000259" key="3">
    <source>
        <dbReference type="Pfam" id="PF07687"/>
    </source>
</evidence>
<dbReference type="AlphaFoldDB" id="A0A7W9YIY7"/>
<feature type="domain" description="Peptidase M20 dimerisation" evidence="3">
    <location>
        <begin position="14"/>
        <end position="69"/>
    </location>
</feature>
<dbReference type="InterPro" id="IPR011650">
    <property type="entry name" value="Peptidase_M20_dimer"/>
</dbReference>
<dbReference type="RefSeq" id="WP_184076208.1">
    <property type="nucleotide sequence ID" value="NZ_JACHDS010000001.1"/>
</dbReference>
<dbReference type="Pfam" id="PF07687">
    <property type="entry name" value="M20_dimer"/>
    <property type="match status" value="1"/>
</dbReference>
<name>A0A7W9YIY7_9ACTN</name>
<sequence>MLHALDTGSAPTDTFPKAPRVTVTGIEGGDSWSVVPDACTVNVDVRTSPAADAAWAEKTVAAAVAEVDRGWPGTPPSSVEPVLSWPAYALEPEHRLVAALLRGAVDVGLAVEPKVAGPSNIGNYLAALGIAATAGFGADYEGLHGIDERVRVDSLVAVQAAYHLAVLRLLDG</sequence>
<evidence type="ECO:0000256" key="1">
    <source>
        <dbReference type="ARBA" id="ARBA00022723"/>
    </source>
</evidence>
<dbReference type="GO" id="GO:0016787">
    <property type="term" value="F:hydrolase activity"/>
    <property type="evidence" value="ECO:0007669"/>
    <property type="project" value="UniProtKB-KW"/>
</dbReference>
<evidence type="ECO:0000313" key="4">
    <source>
        <dbReference type="EMBL" id="MBB6172993.1"/>
    </source>
</evidence>